<keyword evidence="6 7" id="KW-0472">Membrane</keyword>
<dbReference type="PROSITE" id="PS50065">
    <property type="entry name" value="HMG_COA_REDUCTASE_4"/>
    <property type="match status" value="1"/>
</dbReference>
<feature type="transmembrane region" description="Helical" evidence="7">
    <location>
        <begin position="332"/>
        <end position="360"/>
    </location>
</feature>
<keyword evidence="3" id="KW-1003">Cell membrane</keyword>
<dbReference type="AlphaFoldDB" id="A0A1A1ZA33"/>
<evidence type="ECO:0000313" key="10">
    <source>
        <dbReference type="Proteomes" id="UP000094008"/>
    </source>
</evidence>
<dbReference type="PANTHER" id="PTHR33406">
    <property type="entry name" value="MEMBRANE PROTEIN MJ1562-RELATED"/>
    <property type="match status" value="1"/>
</dbReference>
<dbReference type="PANTHER" id="PTHR33406:SF6">
    <property type="entry name" value="MEMBRANE PROTEIN YDGH-RELATED"/>
    <property type="match status" value="1"/>
</dbReference>
<feature type="transmembrane region" description="Helical" evidence="7">
    <location>
        <begin position="381"/>
        <end position="400"/>
    </location>
</feature>
<evidence type="ECO:0000256" key="2">
    <source>
        <dbReference type="ARBA" id="ARBA00010157"/>
    </source>
</evidence>
<dbReference type="GO" id="GO:0005886">
    <property type="term" value="C:plasma membrane"/>
    <property type="evidence" value="ECO:0007669"/>
    <property type="project" value="UniProtKB-SubCell"/>
</dbReference>
<dbReference type="InterPro" id="IPR004707">
    <property type="entry name" value="MmpL_fam"/>
</dbReference>
<evidence type="ECO:0000256" key="5">
    <source>
        <dbReference type="ARBA" id="ARBA00022989"/>
    </source>
</evidence>
<dbReference type="InterPro" id="IPR004869">
    <property type="entry name" value="MMPL_dom"/>
</dbReference>
<proteinExistence type="inferred from homology"/>
<dbReference type="Pfam" id="PF03176">
    <property type="entry name" value="MMPL"/>
    <property type="match status" value="2"/>
</dbReference>
<evidence type="ECO:0000256" key="3">
    <source>
        <dbReference type="ARBA" id="ARBA00022475"/>
    </source>
</evidence>
<feature type="transmembrane region" description="Helical" evidence="7">
    <location>
        <begin position="21"/>
        <end position="43"/>
    </location>
</feature>
<keyword evidence="5 7" id="KW-1133">Transmembrane helix</keyword>
<feature type="transmembrane region" description="Helical" evidence="7">
    <location>
        <begin position="865"/>
        <end position="889"/>
    </location>
</feature>
<feature type="transmembrane region" description="Helical" evidence="7">
    <location>
        <begin position="768"/>
        <end position="786"/>
    </location>
</feature>
<dbReference type="OrthoDB" id="2365435at2"/>
<dbReference type="GO" id="GO:0015936">
    <property type="term" value="P:coenzyme A metabolic process"/>
    <property type="evidence" value="ECO:0007669"/>
    <property type="project" value="InterPro"/>
</dbReference>
<evidence type="ECO:0000259" key="8">
    <source>
        <dbReference type="Pfam" id="PF03176"/>
    </source>
</evidence>
<keyword evidence="4 7" id="KW-0812">Transmembrane</keyword>
<dbReference type="Gene3D" id="1.20.1640.10">
    <property type="entry name" value="Multidrug efflux transporter AcrB transmembrane domain"/>
    <property type="match status" value="2"/>
</dbReference>
<feature type="transmembrane region" description="Helical" evidence="7">
    <location>
        <begin position="254"/>
        <end position="278"/>
    </location>
</feature>
<feature type="transmembrane region" description="Helical" evidence="7">
    <location>
        <begin position="223"/>
        <end position="248"/>
    </location>
</feature>
<feature type="transmembrane region" description="Helical" evidence="7">
    <location>
        <begin position="299"/>
        <end position="320"/>
    </location>
</feature>
<reference evidence="10" key="1">
    <citation type="submission" date="2016-06" db="EMBL/GenBank/DDBJ databases">
        <authorList>
            <person name="Sutton G."/>
            <person name="Brinkac L."/>
            <person name="Sanka R."/>
            <person name="Adams M."/>
            <person name="Lau E."/>
            <person name="Mehaffy C."/>
            <person name="Tameris M."/>
            <person name="Hatherill M."/>
            <person name="Hanekom W."/>
            <person name="Mahomed H."/>
            <person name="Mcshane H."/>
        </authorList>
    </citation>
    <scope>NUCLEOTIDE SEQUENCE [LARGE SCALE GENOMIC DNA]</scope>
    <source>
        <strain evidence="10">852002-10433_SCH5171157</strain>
    </source>
</reference>
<feature type="domain" description="Membrane transport protein MMPL" evidence="8">
    <location>
        <begin position="57"/>
        <end position="385"/>
    </location>
</feature>
<gene>
    <name evidence="9" type="ORF">A5779_01130</name>
</gene>
<feature type="transmembrane region" description="Helical" evidence="7">
    <location>
        <begin position="821"/>
        <end position="844"/>
    </location>
</feature>
<sequence>MPGQVRMSTHRANRPFVARTVRVLAVPIIVFWALLAVTTNTFIPQVEHVAEQLAGSMIPSYAPSQVAMLRIGEKFQESTSTSLTMLVFEADRPLDDGDHRYYDDLMNRLKQDPEHVQYVMDLWGKPITAAGAQSVDGKATFVLLRLAGNIGQLQANESVNAVRDIIAGDTPPPGLKVYVSGAAPLASDTLTIANSSLNNITILTIILIVIMLLVVYRSLANVLVPLVSVLIEMLVAKGVIATLGHFGVIPLSSFAVNIVVALTLGAGTDYGIFLMGRYQEARQDGESREDAFYTAYRSVAPIIIGSGLTIAGACYCLSLARLDYFHTMGPAVAISMLFTIAAALTLAPALLTLGSLFGLFDPKRMSKGHLYRRIATSVVRWPKPVFVASTAVVMIGAVFVPTFKVSYDDRAYQPADGAANLGFEASDRHFSQSKLFSEMLMVESDHDMRNSADFISLDRVAKSLIRLPGVAMVQSITRPLGRPLEHATIPYLFTTQGSGSGQQLPFTERQNENTDKQAEIQARSVEVLQKVIGLTQQMADELHSTVLTLENLKQVTDDMNAGISNLDDFLRPLKNYFYWEPHCFDIPACWAMRSLFDSLDGIDSLDAQIADAVTSFEAIDRLLPQMISQLERMMADSRSLLGVITNNYGPAHLQSTQTDQTYYDLINVGNDFDQSRSDDFFYIPREAFDNEDVKTGMQLMMSPDGKAARFIVTHEGNAMGPEGIDHVEQFPDAIKAALKETSLAGSKIYIGGAGSNNKDIKAYAASDLLIVAIAAFVLIFLIMLYLTRSLVAAMVIPGTVAFSYAGAFGLSILVWQHLIGLHLHWLVLPLTFIILVAVGSDYNLLLISRVKEESGAGLNTGLIRALGSTGGVVTSAGLVFAFTMLAMLISDLRTIGQVGSTVCIGLLLDTLVVRSFVVPCLLRFLGPWFWWPTFIRQRPLRQRQPVPQRQRTEA</sequence>
<comment type="subcellular location">
    <subcellularLocation>
        <location evidence="1">Cell membrane</location>
        <topology evidence="1">Multi-pass membrane protein</topology>
    </subcellularLocation>
</comment>
<dbReference type="Proteomes" id="UP000094008">
    <property type="component" value="Unassembled WGS sequence"/>
</dbReference>
<feature type="transmembrane region" description="Helical" evidence="7">
    <location>
        <begin position="793"/>
        <end position="815"/>
    </location>
</feature>
<feature type="transmembrane region" description="Helical" evidence="7">
    <location>
        <begin position="916"/>
        <end position="935"/>
    </location>
</feature>
<evidence type="ECO:0000256" key="4">
    <source>
        <dbReference type="ARBA" id="ARBA00022692"/>
    </source>
</evidence>
<evidence type="ECO:0000256" key="7">
    <source>
        <dbReference type="SAM" id="Phobius"/>
    </source>
</evidence>
<dbReference type="NCBIfam" id="TIGR00833">
    <property type="entry name" value="actII"/>
    <property type="match status" value="1"/>
</dbReference>
<feature type="transmembrane region" description="Helical" evidence="7">
    <location>
        <begin position="197"/>
        <end position="216"/>
    </location>
</feature>
<evidence type="ECO:0000256" key="6">
    <source>
        <dbReference type="ARBA" id="ARBA00023136"/>
    </source>
</evidence>
<dbReference type="GO" id="GO:0004420">
    <property type="term" value="F:hydroxymethylglutaryl-CoA reductase (NADPH) activity"/>
    <property type="evidence" value="ECO:0007669"/>
    <property type="project" value="InterPro"/>
</dbReference>
<protein>
    <recommendedName>
        <fullName evidence="8">Membrane transport protein MMPL domain-containing protein</fullName>
    </recommendedName>
</protein>
<evidence type="ECO:0000256" key="1">
    <source>
        <dbReference type="ARBA" id="ARBA00004651"/>
    </source>
</evidence>
<comment type="caution">
    <text evidence="9">The sequence shown here is derived from an EMBL/GenBank/DDBJ whole genome shotgun (WGS) entry which is preliminary data.</text>
</comment>
<dbReference type="SUPFAM" id="SSF82866">
    <property type="entry name" value="Multidrug efflux transporter AcrB transmembrane domain"/>
    <property type="match status" value="2"/>
</dbReference>
<comment type="similarity">
    <text evidence="2">Belongs to the resistance-nodulation-cell division (RND) (TC 2.A.6) family. MmpL subfamily.</text>
</comment>
<evidence type="ECO:0000313" key="9">
    <source>
        <dbReference type="EMBL" id="OBB97869.1"/>
    </source>
</evidence>
<name>A0A1A1ZA33_MYCPR</name>
<organism evidence="9 10">
    <name type="scientific">Mycolicibacterium peregrinum</name>
    <name type="common">Mycobacterium peregrinum</name>
    <dbReference type="NCBI Taxonomy" id="43304"/>
    <lineage>
        <taxon>Bacteria</taxon>
        <taxon>Bacillati</taxon>
        <taxon>Actinomycetota</taxon>
        <taxon>Actinomycetes</taxon>
        <taxon>Mycobacteriales</taxon>
        <taxon>Mycobacteriaceae</taxon>
        <taxon>Mycolicibacterium</taxon>
    </lineage>
</organism>
<dbReference type="InterPro" id="IPR002202">
    <property type="entry name" value="HMG_CoA_Rdtase"/>
</dbReference>
<feature type="domain" description="Membrane transport protein MMPL" evidence="8">
    <location>
        <begin position="648"/>
        <end position="940"/>
    </location>
</feature>
<dbReference type="EMBL" id="LZSY01000013">
    <property type="protein sequence ID" value="OBB97869.1"/>
    <property type="molecule type" value="Genomic_DNA"/>
</dbReference>
<dbReference type="InterPro" id="IPR050545">
    <property type="entry name" value="Mycobact_MmpL"/>
</dbReference>
<accession>A0A1A1ZA33</accession>